<feature type="region of interest" description="Disordered" evidence="1">
    <location>
        <begin position="70"/>
        <end position="98"/>
    </location>
</feature>
<reference evidence="2" key="2">
    <citation type="journal article" date="2022" name="Proc. Natl. Acad. Sci. U.S.A.">
        <title>Diploid-dominant life cycles characterize the early evolution of Fungi.</title>
        <authorList>
            <person name="Amses K.R."/>
            <person name="Simmons D.R."/>
            <person name="Longcore J.E."/>
            <person name="Mondo S.J."/>
            <person name="Seto K."/>
            <person name="Jeronimo G.H."/>
            <person name="Bonds A.E."/>
            <person name="Quandt C.A."/>
            <person name="Davis W.J."/>
            <person name="Chang Y."/>
            <person name="Federici B.A."/>
            <person name="Kuo A."/>
            <person name="LaButti K."/>
            <person name="Pangilinan J."/>
            <person name="Andreopoulos W."/>
            <person name="Tritt A."/>
            <person name="Riley R."/>
            <person name="Hundley H."/>
            <person name="Johnson J."/>
            <person name="Lipzen A."/>
            <person name="Barry K."/>
            <person name="Lang B.F."/>
            <person name="Cuomo C.A."/>
            <person name="Buchler N.E."/>
            <person name="Grigoriev I.V."/>
            <person name="Spatafora J.W."/>
            <person name="Stajich J.E."/>
            <person name="James T.Y."/>
        </authorList>
    </citation>
    <scope>NUCLEOTIDE SEQUENCE</scope>
    <source>
        <strain evidence="2">AG</strain>
    </source>
</reference>
<feature type="compositionally biased region" description="Polar residues" evidence="1">
    <location>
        <begin position="36"/>
        <end position="56"/>
    </location>
</feature>
<dbReference type="Proteomes" id="UP001206595">
    <property type="component" value="Unassembled WGS sequence"/>
</dbReference>
<accession>A0AAD5HGX8</accession>
<name>A0AAD5HGX8_UMBRA</name>
<comment type="caution">
    <text evidence="2">The sequence shown here is derived from an EMBL/GenBank/DDBJ whole genome shotgun (WGS) entry which is preliminary data.</text>
</comment>
<evidence type="ECO:0000313" key="2">
    <source>
        <dbReference type="EMBL" id="KAI8583965.1"/>
    </source>
</evidence>
<dbReference type="GeneID" id="75910965"/>
<evidence type="ECO:0000256" key="1">
    <source>
        <dbReference type="SAM" id="MobiDB-lite"/>
    </source>
</evidence>
<proteinExistence type="predicted"/>
<sequence length="98" mass="11377">MLRPCWARSTYFFFHYFFFAHTVMTHHHHHNHHHISQPSSEAGESAPSDNVSQPVSTYDKIRGTWKEFEGKVADDPDKFQEGHDMKHPEDKQATPSSA</sequence>
<dbReference type="RefSeq" id="XP_051448969.1">
    <property type="nucleotide sequence ID" value="XM_051585617.1"/>
</dbReference>
<reference evidence="2" key="1">
    <citation type="submission" date="2021-06" db="EMBL/GenBank/DDBJ databases">
        <authorList>
            <consortium name="DOE Joint Genome Institute"/>
            <person name="Mondo S.J."/>
            <person name="Amses K.R."/>
            <person name="Simmons D.R."/>
            <person name="Longcore J.E."/>
            <person name="Seto K."/>
            <person name="Alves G.H."/>
            <person name="Bonds A.E."/>
            <person name="Quandt C.A."/>
            <person name="Davis W.J."/>
            <person name="Chang Y."/>
            <person name="Letcher P.M."/>
            <person name="Powell M.J."/>
            <person name="Kuo A."/>
            <person name="Labutti K."/>
            <person name="Pangilinan J."/>
            <person name="Andreopoulos W."/>
            <person name="Tritt A."/>
            <person name="Riley R."/>
            <person name="Hundley H."/>
            <person name="Johnson J."/>
            <person name="Lipzen A."/>
            <person name="Barry K."/>
            <person name="Berbee M.L."/>
            <person name="Buchler N.E."/>
            <person name="Grigoriev I.V."/>
            <person name="Spatafora J.W."/>
            <person name="Stajich J.E."/>
            <person name="James T.Y."/>
        </authorList>
    </citation>
    <scope>NUCLEOTIDE SEQUENCE</scope>
    <source>
        <strain evidence="2">AG</strain>
    </source>
</reference>
<gene>
    <name evidence="2" type="ORF">K450DRAFT_220827</name>
</gene>
<dbReference type="AlphaFoldDB" id="A0AAD5HGX8"/>
<dbReference type="EMBL" id="MU620894">
    <property type="protein sequence ID" value="KAI8583965.1"/>
    <property type="molecule type" value="Genomic_DNA"/>
</dbReference>
<organism evidence="2 3">
    <name type="scientific">Umbelopsis ramanniana AG</name>
    <dbReference type="NCBI Taxonomy" id="1314678"/>
    <lineage>
        <taxon>Eukaryota</taxon>
        <taxon>Fungi</taxon>
        <taxon>Fungi incertae sedis</taxon>
        <taxon>Mucoromycota</taxon>
        <taxon>Mucoromycotina</taxon>
        <taxon>Umbelopsidomycetes</taxon>
        <taxon>Umbelopsidales</taxon>
        <taxon>Umbelopsidaceae</taxon>
        <taxon>Umbelopsis</taxon>
    </lineage>
</organism>
<keyword evidence="3" id="KW-1185">Reference proteome</keyword>
<protein>
    <submittedName>
        <fullName evidence="2">Uncharacterized protein</fullName>
    </submittedName>
</protein>
<feature type="region of interest" description="Disordered" evidence="1">
    <location>
        <begin position="28"/>
        <end position="56"/>
    </location>
</feature>
<evidence type="ECO:0000313" key="3">
    <source>
        <dbReference type="Proteomes" id="UP001206595"/>
    </source>
</evidence>
<feature type="compositionally biased region" description="Basic and acidic residues" evidence="1">
    <location>
        <begin position="70"/>
        <end position="92"/>
    </location>
</feature>